<dbReference type="KEGG" id="sesp:BN6_45300"/>
<protein>
    <recommendedName>
        <fullName evidence="2">ATP-grasp domain-containing protein</fullName>
    </recommendedName>
</protein>
<dbReference type="PROSITE" id="PS50975">
    <property type="entry name" value="ATP_GRASP"/>
    <property type="match status" value="1"/>
</dbReference>
<gene>
    <name evidence="3" type="ordered locus">BN6_45300</name>
</gene>
<feature type="domain" description="ATP-grasp" evidence="2">
    <location>
        <begin position="95"/>
        <end position="298"/>
    </location>
</feature>
<dbReference type="PATRIC" id="fig|1179773.3.peg.4537"/>
<dbReference type="PANTHER" id="PTHR39217">
    <property type="match status" value="1"/>
</dbReference>
<dbReference type="PANTHER" id="PTHR39217:SF1">
    <property type="entry name" value="GLUTATHIONE SYNTHETASE"/>
    <property type="match status" value="1"/>
</dbReference>
<evidence type="ECO:0000259" key="2">
    <source>
        <dbReference type="PROSITE" id="PS50975"/>
    </source>
</evidence>
<dbReference type="HOGENOM" id="CLU_070819_0_1_11"/>
<evidence type="ECO:0000313" key="3">
    <source>
        <dbReference type="EMBL" id="CCH31810.1"/>
    </source>
</evidence>
<dbReference type="InterPro" id="IPR053191">
    <property type="entry name" value="DcsG_Biosynth_Enzyme"/>
</dbReference>
<dbReference type="GO" id="GO:0005524">
    <property type="term" value="F:ATP binding"/>
    <property type="evidence" value="ECO:0007669"/>
    <property type="project" value="UniProtKB-UniRule"/>
</dbReference>
<evidence type="ECO:0000256" key="1">
    <source>
        <dbReference type="PROSITE-ProRule" id="PRU00409"/>
    </source>
</evidence>
<dbReference type="Gene3D" id="3.30.470.20">
    <property type="entry name" value="ATP-grasp fold, B domain"/>
    <property type="match status" value="1"/>
</dbReference>
<dbReference type="BioCyc" id="SESP1179773:BN6_RS21935-MONOMER"/>
<evidence type="ECO:0000313" key="4">
    <source>
        <dbReference type="Proteomes" id="UP000006281"/>
    </source>
</evidence>
<dbReference type="Proteomes" id="UP000006281">
    <property type="component" value="Chromosome"/>
</dbReference>
<dbReference type="SUPFAM" id="SSF56059">
    <property type="entry name" value="Glutathione synthetase ATP-binding domain-like"/>
    <property type="match status" value="1"/>
</dbReference>
<dbReference type="AlphaFoldDB" id="K0JVB5"/>
<accession>K0JVB5</accession>
<dbReference type="EMBL" id="HE804045">
    <property type="protein sequence ID" value="CCH31810.1"/>
    <property type="molecule type" value="Genomic_DNA"/>
</dbReference>
<dbReference type="GO" id="GO:0046872">
    <property type="term" value="F:metal ion binding"/>
    <property type="evidence" value="ECO:0007669"/>
    <property type="project" value="InterPro"/>
</dbReference>
<dbReference type="InterPro" id="IPR011761">
    <property type="entry name" value="ATP-grasp"/>
</dbReference>
<organism evidence="3 4">
    <name type="scientific">Saccharothrix espanaensis (strain ATCC 51144 / DSM 44229 / JCM 9112 / NBRC 15066 / NRRL 15764)</name>
    <dbReference type="NCBI Taxonomy" id="1179773"/>
    <lineage>
        <taxon>Bacteria</taxon>
        <taxon>Bacillati</taxon>
        <taxon>Actinomycetota</taxon>
        <taxon>Actinomycetes</taxon>
        <taxon>Pseudonocardiales</taxon>
        <taxon>Pseudonocardiaceae</taxon>
        <taxon>Saccharothrix</taxon>
    </lineage>
</organism>
<dbReference type="RefSeq" id="WP_015101922.1">
    <property type="nucleotide sequence ID" value="NC_019673.1"/>
</dbReference>
<keyword evidence="1" id="KW-0547">Nucleotide-binding</keyword>
<name>K0JVB5_SACES</name>
<dbReference type="OrthoDB" id="3373978at2"/>
<keyword evidence="1" id="KW-0067">ATP-binding</keyword>
<proteinExistence type="predicted"/>
<dbReference type="STRING" id="1179773.BN6_45300"/>
<sequence>MKTVALVTDEISLPIDHDMPPLLHACRAAGLVPEVCDWYDTSVDWSRFDAVVPRSPWTYVDRLPDFLAWCEEVDAATLLLNPLAIARWVLDKHYVADLAARGVPVVPTRFVAPGTDPLPVVREVLAEHQGAKEVVVKPTIGAYSKNVQRFARPLVEEAARYAGKLLDNGAHVMVQPYFESVDRHGETDLIFFEEEFSHSIRKDAMLSPDGTVNVPTLDTRTPREADAEERAVALAALDAAASHLGIERPLLYGRVDLIRDDDGRPVVLELDLCEPSLNLPFTDTGATRFAEALARRLGS</sequence>
<dbReference type="eggNOG" id="COG0189">
    <property type="taxonomic scope" value="Bacteria"/>
</dbReference>
<reference evidence="3 4" key="1">
    <citation type="journal article" date="2012" name="BMC Genomics">
        <title>Complete genome sequence of Saccharothrix espanaensis DSM 44229T and comparison to the other completely sequenced Pseudonocardiaceae.</title>
        <authorList>
            <person name="Strobel T."/>
            <person name="Al-Dilaimi A."/>
            <person name="Blom J."/>
            <person name="Gessner A."/>
            <person name="Kalinowski J."/>
            <person name="Luzhetska M."/>
            <person name="Puhler A."/>
            <person name="Szczepanowski R."/>
            <person name="Bechthold A."/>
            <person name="Ruckert C."/>
        </authorList>
    </citation>
    <scope>NUCLEOTIDE SEQUENCE [LARGE SCALE GENOMIC DNA]</scope>
    <source>
        <strain evidence="4">ATCC 51144 / DSM 44229 / JCM 9112 / NBRC 15066 / NRRL 15764</strain>
    </source>
</reference>
<keyword evidence="4" id="KW-1185">Reference proteome</keyword>